<proteinExistence type="predicted"/>
<protein>
    <submittedName>
        <fullName evidence="2">L3</fullName>
    </submittedName>
</protein>
<dbReference type="EMBL" id="JN709470">
    <property type="protein sequence ID" value="AFA26580.1"/>
    <property type="molecule type" value="Genomic_DNA"/>
</dbReference>
<evidence type="ECO:0000313" key="2">
    <source>
        <dbReference type="EMBL" id="AFA26580.1"/>
    </source>
</evidence>
<keyword evidence="1" id="KW-1133">Transmembrane helix</keyword>
<gene>
    <name evidence="2" type="primary">L3</name>
</gene>
<dbReference type="Proteomes" id="UP000153366">
    <property type="component" value="Segment"/>
</dbReference>
<feature type="transmembrane region" description="Helical" evidence="1">
    <location>
        <begin position="27"/>
        <end position="44"/>
    </location>
</feature>
<evidence type="ECO:0000313" key="3">
    <source>
        <dbReference type="Proteomes" id="UP000153366"/>
    </source>
</evidence>
<reference evidence="2 3" key="1">
    <citation type="journal article" date="2012" name="Virology">
        <title>Evidence of recombination and positive selection in cetacean papillomaviruses.</title>
        <authorList>
            <person name="Robles-Sikisaka R."/>
            <person name="Rivera R."/>
            <person name="Nollens H.H."/>
            <person name="St Leger J."/>
            <person name="Durden W.N."/>
            <person name="Stolen M."/>
            <person name="Burchell J."/>
            <person name="Wellehan J.F.Jr."/>
        </authorList>
    </citation>
    <scope>NUCLEOTIDE SEQUENCE [LARGE SCALE GENOMIC DNA]</scope>
    <source>
        <strain evidence="2">Tt08-09-5</strain>
    </source>
</reference>
<keyword evidence="1" id="KW-0812">Transmembrane</keyword>
<organism evidence="2 3">
    <name type="scientific">Tursiops truncatus papillomavirus 5</name>
    <dbReference type="NCBI Taxonomy" id="1144381"/>
    <lineage>
        <taxon>Viruses</taxon>
        <taxon>Monodnaviria</taxon>
        <taxon>Shotokuvirae</taxon>
        <taxon>Cossaviricota</taxon>
        <taxon>Papovaviricetes</taxon>
        <taxon>Zurhausenvirales</taxon>
        <taxon>Papillomaviridae</taxon>
        <taxon>Firstpapillomavirinae</taxon>
        <taxon>Omikronpapillomavirus</taxon>
        <taxon>Phocoena spinipinnis papillomavirus</taxon>
    </lineage>
</organism>
<sequence length="94" mass="11029">MGNSLIGHIGFRLPREKIMGYVGEMNFLSQWLIILETLILQLVLKTQKNNWTKVPFKQMLSKFTQGIWRNMSLISSFSSAKCHYSLKCWLKYIT</sequence>
<name>H6UYP5_PSPV</name>
<evidence type="ECO:0000256" key="1">
    <source>
        <dbReference type="SAM" id="Phobius"/>
    </source>
</evidence>
<keyword evidence="1" id="KW-0472">Membrane</keyword>
<accession>H6UYP5</accession>